<dbReference type="Gramene" id="RZC64966">
    <property type="protein sequence ID" value="RZC64966"/>
    <property type="gene ID" value="C5167_008655"/>
</dbReference>
<dbReference type="Proteomes" id="UP000316621">
    <property type="component" value="Chromosome 6"/>
</dbReference>
<organism evidence="1 2">
    <name type="scientific">Papaver somniferum</name>
    <name type="common">Opium poppy</name>
    <dbReference type="NCBI Taxonomy" id="3469"/>
    <lineage>
        <taxon>Eukaryota</taxon>
        <taxon>Viridiplantae</taxon>
        <taxon>Streptophyta</taxon>
        <taxon>Embryophyta</taxon>
        <taxon>Tracheophyta</taxon>
        <taxon>Spermatophyta</taxon>
        <taxon>Magnoliopsida</taxon>
        <taxon>Ranunculales</taxon>
        <taxon>Papaveraceae</taxon>
        <taxon>Papaveroideae</taxon>
        <taxon>Papaver</taxon>
    </lineage>
</organism>
<dbReference type="EMBL" id="CM010720">
    <property type="protein sequence ID" value="RZC64966.1"/>
    <property type="molecule type" value="Genomic_DNA"/>
</dbReference>
<dbReference type="AlphaFoldDB" id="A0A4Y7JWM2"/>
<accession>A0A4Y7JWM2</accession>
<proteinExistence type="predicted"/>
<gene>
    <name evidence="1" type="ORF">C5167_008655</name>
</gene>
<evidence type="ECO:0000313" key="2">
    <source>
        <dbReference type="Proteomes" id="UP000316621"/>
    </source>
</evidence>
<reference evidence="1 2" key="1">
    <citation type="journal article" date="2018" name="Science">
        <title>The opium poppy genome and morphinan production.</title>
        <authorList>
            <person name="Guo L."/>
            <person name="Winzer T."/>
            <person name="Yang X."/>
            <person name="Li Y."/>
            <person name="Ning Z."/>
            <person name="He Z."/>
            <person name="Teodor R."/>
            <person name="Lu Y."/>
            <person name="Bowser T.A."/>
            <person name="Graham I.A."/>
            <person name="Ye K."/>
        </authorList>
    </citation>
    <scope>NUCLEOTIDE SEQUENCE [LARGE SCALE GENOMIC DNA]</scope>
    <source>
        <strain evidence="2">cv. HN1</strain>
        <tissue evidence="1">Leaves</tissue>
    </source>
</reference>
<sequence>MYYEHREKKIHLDLVIYNILSRIPEHEIVSIDPACVAQHREDTQSAYHLFDIHICWVKPQFSTVRQYET</sequence>
<evidence type="ECO:0000313" key="1">
    <source>
        <dbReference type="EMBL" id="RZC64966.1"/>
    </source>
</evidence>
<protein>
    <submittedName>
        <fullName evidence="1">Uncharacterized protein</fullName>
    </submittedName>
</protein>
<keyword evidence="2" id="KW-1185">Reference proteome</keyword>
<name>A0A4Y7JWM2_PAPSO</name>